<keyword evidence="3" id="KW-0862">Zinc</keyword>
<feature type="domain" description="C2H2-type" evidence="5">
    <location>
        <begin position="222"/>
        <end position="247"/>
    </location>
</feature>
<dbReference type="GO" id="GO:0005634">
    <property type="term" value="C:nucleus"/>
    <property type="evidence" value="ECO:0007669"/>
    <property type="project" value="TreeGrafter"/>
</dbReference>
<dbReference type="SUPFAM" id="SSF57667">
    <property type="entry name" value="beta-beta-alpha zinc fingers"/>
    <property type="match status" value="4"/>
</dbReference>
<dbReference type="PROSITE" id="PS50157">
    <property type="entry name" value="ZINC_FINGER_C2H2_2"/>
    <property type="match status" value="6"/>
</dbReference>
<evidence type="ECO:0000259" key="5">
    <source>
        <dbReference type="PROSITE" id="PS50157"/>
    </source>
</evidence>
<dbReference type="PANTHER" id="PTHR46179:SF28">
    <property type="entry name" value="SI:DKEY-208K4.2 PROTEIN"/>
    <property type="match status" value="1"/>
</dbReference>
<dbReference type="GeneTree" id="ENSGT00940000165750"/>
<dbReference type="Proteomes" id="UP000261640">
    <property type="component" value="Unplaced"/>
</dbReference>
<dbReference type="AlphaFoldDB" id="A0A7N9ANL9"/>
<sequence length="371" mass="42984">MNSIQDEESVGGPPRQVFSCAHADCKATFSRQWKLAEHETAHSGARPCQCAVNGCGRSYSRKSHLTRHMLIHEGVKQFKCEFVDCSKSFFESSQLKRHVRFAHGQKNEYFKVCLNTLSLATRWRQNNAFVSIKFISTFVPCGVLRCSKNGCTATFDSHVARKAHEKKHAGYRCHHATCQVFQYTWKKLQKHMANHSVCKKVFKKADALRRHKRSHASHKPVLVCPKENCQAYFSTTFNLQHHIRKVHLQLLKYKCSFPNCPRAFAMRESLTRHLNWHSPNFTTQTTRQRPSKSWQKRLNKSSLPLVEDNLHRLFALRMRISRRPKVDTNLSGFFSEGRSSHFVSTEVNLRNLFNIEPPHASEEPEIAPLQR</sequence>
<dbReference type="Pfam" id="PF00096">
    <property type="entry name" value="zf-C2H2"/>
    <property type="match status" value="4"/>
</dbReference>
<evidence type="ECO:0000313" key="7">
    <source>
        <dbReference type="Proteomes" id="UP000261640"/>
    </source>
</evidence>
<keyword evidence="7" id="KW-1185">Reference proteome</keyword>
<reference evidence="6" key="2">
    <citation type="submission" date="2025-09" db="UniProtKB">
        <authorList>
            <consortium name="Ensembl"/>
        </authorList>
    </citation>
    <scope>IDENTIFICATION</scope>
</reference>
<keyword evidence="2 4" id="KW-0863">Zinc-finger</keyword>
<feature type="domain" description="C2H2-type" evidence="5">
    <location>
        <begin position="78"/>
        <end position="108"/>
    </location>
</feature>
<evidence type="ECO:0000256" key="2">
    <source>
        <dbReference type="ARBA" id="ARBA00022771"/>
    </source>
</evidence>
<feature type="domain" description="C2H2-type" evidence="5">
    <location>
        <begin position="18"/>
        <end position="47"/>
    </location>
</feature>
<evidence type="ECO:0000313" key="6">
    <source>
        <dbReference type="Ensembl" id="ENSMAMP00000048990.1"/>
    </source>
</evidence>
<dbReference type="GO" id="GO:0008270">
    <property type="term" value="F:zinc ion binding"/>
    <property type="evidence" value="ECO:0007669"/>
    <property type="project" value="UniProtKB-KW"/>
</dbReference>
<dbReference type="SMART" id="SM00355">
    <property type="entry name" value="ZnF_C2H2"/>
    <property type="match status" value="8"/>
</dbReference>
<keyword evidence="1" id="KW-0479">Metal-binding</keyword>
<feature type="domain" description="C2H2-type" evidence="5">
    <location>
        <begin position="253"/>
        <end position="282"/>
    </location>
</feature>
<evidence type="ECO:0000256" key="4">
    <source>
        <dbReference type="PROSITE-ProRule" id="PRU00042"/>
    </source>
</evidence>
<feature type="domain" description="C2H2-type" evidence="5">
    <location>
        <begin position="191"/>
        <end position="220"/>
    </location>
</feature>
<dbReference type="FunFam" id="3.30.160.60:FF:002343">
    <property type="entry name" value="Zinc finger protein 33A"/>
    <property type="match status" value="1"/>
</dbReference>
<evidence type="ECO:0000256" key="3">
    <source>
        <dbReference type="ARBA" id="ARBA00022833"/>
    </source>
</evidence>
<dbReference type="InterPro" id="IPR051061">
    <property type="entry name" value="Zinc_finger_trans_reg"/>
</dbReference>
<reference evidence="6" key="1">
    <citation type="submission" date="2025-08" db="UniProtKB">
        <authorList>
            <consortium name="Ensembl"/>
        </authorList>
    </citation>
    <scope>IDENTIFICATION</scope>
</reference>
<accession>A0A7N9ANL9</accession>
<evidence type="ECO:0000256" key="1">
    <source>
        <dbReference type="ARBA" id="ARBA00022723"/>
    </source>
</evidence>
<dbReference type="PANTHER" id="PTHR46179">
    <property type="entry name" value="ZINC FINGER PROTEIN"/>
    <property type="match status" value="1"/>
</dbReference>
<feature type="domain" description="C2H2-type" evidence="5">
    <location>
        <begin position="48"/>
        <end position="77"/>
    </location>
</feature>
<name>A0A7N9ANL9_9TELE</name>
<organism evidence="6 7">
    <name type="scientific">Mastacembelus armatus</name>
    <name type="common">zig-zag eel</name>
    <dbReference type="NCBI Taxonomy" id="205130"/>
    <lineage>
        <taxon>Eukaryota</taxon>
        <taxon>Metazoa</taxon>
        <taxon>Chordata</taxon>
        <taxon>Craniata</taxon>
        <taxon>Vertebrata</taxon>
        <taxon>Euteleostomi</taxon>
        <taxon>Actinopterygii</taxon>
        <taxon>Neopterygii</taxon>
        <taxon>Teleostei</taxon>
        <taxon>Neoteleostei</taxon>
        <taxon>Acanthomorphata</taxon>
        <taxon>Anabantaria</taxon>
        <taxon>Synbranchiformes</taxon>
        <taxon>Mastacembelidae</taxon>
        <taxon>Mastacembelus</taxon>
    </lineage>
</organism>
<dbReference type="InterPro" id="IPR036236">
    <property type="entry name" value="Znf_C2H2_sf"/>
</dbReference>
<protein>
    <submittedName>
        <fullName evidence="6">P43 5S RNA-binding protein</fullName>
    </submittedName>
</protein>
<dbReference type="Ensembl" id="ENSMAMT00000060991.1">
    <property type="protein sequence ID" value="ENSMAMP00000048990.1"/>
    <property type="gene ID" value="ENSMAMG00000022270.2"/>
</dbReference>
<dbReference type="PROSITE" id="PS00028">
    <property type="entry name" value="ZINC_FINGER_C2H2_1"/>
    <property type="match status" value="5"/>
</dbReference>
<proteinExistence type="predicted"/>
<dbReference type="InterPro" id="IPR013087">
    <property type="entry name" value="Znf_C2H2_type"/>
</dbReference>
<dbReference type="Gene3D" id="3.30.160.60">
    <property type="entry name" value="Classic Zinc Finger"/>
    <property type="match status" value="4"/>
</dbReference>